<comment type="similarity">
    <text evidence="1">Belongs to the sigma-70 factor family. ECF subfamily.</text>
</comment>
<name>A0A5E4VYJ9_9BURK</name>
<dbReference type="PANTHER" id="PTHR43133:SF63">
    <property type="entry name" value="RNA POLYMERASE SIGMA FACTOR FECI-RELATED"/>
    <property type="match status" value="1"/>
</dbReference>
<dbReference type="AlphaFoldDB" id="A0A5E4VYJ9"/>
<dbReference type="Pfam" id="PF08281">
    <property type="entry name" value="Sigma70_r4_2"/>
    <property type="match status" value="1"/>
</dbReference>
<dbReference type="InterPro" id="IPR013249">
    <property type="entry name" value="RNA_pol_sigma70_r4_t2"/>
</dbReference>
<dbReference type="Gene3D" id="1.10.10.10">
    <property type="entry name" value="Winged helix-like DNA-binding domain superfamily/Winged helix DNA-binding domain"/>
    <property type="match status" value="1"/>
</dbReference>
<dbReference type="InterPro" id="IPR007627">
    <property type="entry name" value="RNA_pol_sigma70_r2"/>
</dbReference>
<evidence type="ECO:0000259" key="7">
    <source>
        <dbReference type="Pfam" id="PF08281"/>
    </source>
</evidence>
<dbReference type="SUPFAM" id="SSF88946">
    <property type="entry name" value="Sigma2 domain of RNA polymerase sigma factors"/>
    <property type="match status" value="1"/>
</dbReference>
<evidence type="ECO:0000313" key="8">
    <source>
        <dbReference type="EMBL" id="VVE17498.1"/>
    </source>
</evidence>
<dbReference type="InterPro" id="IPR036388">
    <property type="entry name" value="WH-like_DNA-bd_sf"/>
</dbReference>
<dbReference type="Pfam" id="PF04542">
    <property type="entry name" value="Sigma70_r2"/>
    <property type="match status" value="1"/>
</dbReference>
<dbReference type="Gene3D" id="1.10.1740.10">
    <property type="match status" value="1"/>
</dbReference>
<dbReference type="InterPro" id="IPR013325">
    <property type="entry name" value="RNA_pol_sigma_r2"/>
</dbReference>
<proteinExistence type="inferred from homology"/>
<keyword evidence="2" id="KW-0805">Transcription regulation</keyword>
<dbReference type="GO" id="GO:0003677">
    <property type="term" value="F:DNA binding"/>
    <property type="evidence" value="ECO:0007669"/>
    <property type="project" value="InterPro"/>
</dbReference>
<dbReference type="GO" id="GO:0016987">
    <property type="term" value="F:sigma factor activity"/>
    <property type="evidence" value="ECO:0007669"/>
    <property type="project" value="UniProtKB-KW"/>
</dbReference>
<reference evidence="8 9" key="1">
    <citation type="submission" date="2019-08" db="EMBL/GenBank/DDBJ databases">
        <authorList>
            <person name="Peeters C."/>
        </authorList>
    </citation>
    <scope>NUCLEOTIDE SEQUENCE [LARGE SCALE GENOMIC DNA]</scope>
    <source>
        <strain evidence="8 9">LMG 31109</strain>
    </source>
</reference>
<dbReference type="EMBL" id="CABPSC010000011">
    <property type="protein sequence ID" value="VVE17498.1"/>
    <property type="molecule type" value="Genomic_DNA"/>
</dbReference>
<feature type="region of interest" description="Disordered" evidence="5">
    <location>
        <begin position="168"/>
        <end position="188"/>
    </location>
</feature>
<accession>A0A5E4VYJ9</accession>
<dbReference type="PANTHER" id="PTHR43133">
    <property type="entry name" value="RNA POLYMERASE ECF-TYPE SIGMA FACTO"/>
    <property type="match status" value="1"/>
</dbReference>
<dbReference type="InterPro" id="IPR039425">
    <property type="entry name" value="RNA_pol_sigma-70-like"/>
</dbReference>
<feature type="domain" description="RNA polymerase sigma-70 region 2" evidence="6">
    <location>
        <begin position="19"/>
        <end position="77"/>
    </location>
</feature>
<evidence type="ECO:0000256" key="5">
    <source>
        <dbReference type="SAM" id="MobiDB-lite"/>
    </source>
</evidence>
<keyword evidence="3" id="KW-0731">Sigma factor</keyword>
<sequence>MTEEVRLALMAYLSTRYLDLKRHLVRSLRSPELAEDALHDTWLRLTRLEDQATVLNPHGFLLRMATNIAINHLRSNSQQASASEIDEILEMPDASPGPEQTTGARADMAALVRAIERLPQRRRDVLLLVRWEGLSQKEVAARLGVTVSVVEHELRRAQDFCAEQMARREGPARAGGRGLAKKVGGNAP</sequence>
<evidence type="ECO:0000259" key="6">
    <source>
        <dbReference type="Pfam" id="PF04542"/>
    </source>
</evidence>
<dbReference type="NCBIfam" id="TIGR02937">
    <property type="entry name" value="sigma70-ECF"/>
    <property type="match status" value="1"/>
</dbReference>
<dbReference type="RefSeq" id="WP_150556234.1">
    <property type="nucleotide sequence ID" value="NZ_CABPSC010000011.1"/>
</dbReference>
<dbReference type="SUPFAM" id="SSF88659">
    <property type="entry name" value="Sigma3 and sigma4 domains of RNA polymerase sigma factors"/>
    <property type="match status" value="1"/>
</dbReference>
<evidence type="ECO:0000256" key="1">
    <source>
        <dbReference type="ARBA" id="ARBA00010641"/>
    </source>
</evidence>
<protein>
    <submittedName>
        <fullName evidence="8">RNA polymerase subunit sigma-70</fullName>
    </submittedName>
</protein>
<dbReference type="GO" id="GO:0006352">
    <property type="term" value="P:DNA-templated transcription initiation"/>
    <property type="evidence" value="ECO:0007669"/>
    <property type="project" value="InterPro"/>
</dbReference>
<keyword evidence="4" id="KW-0804">Transcription</keyword>
<dbReference type="Proteomes" id="UP000367825">
    <property type="component" value="Unassembled WGS sequence"/>
</dbReference>
<evidence type="ECO:0000313" key="9">
    <source>
        <dbReference type="Proteomes" id="UP000367825"/>
    </source>
</evidence>
<organism evidence="8 9">
    <name type="scientific">Pandoraea nosoerga</name>
    <dbReference type="NCBI Taxonomy" id="2508296"/>
    <lineage>
        <taxon>Bacteria</taxon>
        <taxon>Pseudomonadati</taxon>
        <taxon>Pseudomonadota</taxon>
        <taxon>Betaproteobacteria</taxon>
        <taxon>Burkholderiales</taxon>
        <taxon>Burkholderiaceae</taxon>
        <taxon>Pandoraea</taxon>
    </lineage>
</organism>
<evidence type="ECO:0000256" key="4">
    <source>
        <dbReference type="ARBA" id="ARBA00023163"/>
    </source>
</evidence>
<dbReference type="CDD" id="cd06171">
    <property type="entry name" value="Sigma70_r4"/>
    <property type="match status" value="1"/>
</dbReference>
<dbReference type="InterPro" id="IPR014284">
    <property type="entry name" value="RNA_pol_sigma-70_dom"/>
</dbReference>
<dbReference type="InterPro" id="IPR013324">
    <property type="entry name" value="RNA_pol_sigma_r3/r4-like"/>
</dbReference>
<dbReference type="OrthoDB" id="8589148at2"/>
<feature type="domain" description="RNA polymerase sigma factor 70 region 4 type 2" evidence="7">
    <location>
        <begin position="110"/>
        <end position="157"/>
    </location>
</feature>
<evidence type="ECO:0000256" key="3">
    <source>
        <dbReference type="ARBA" id="ARBA00023082"/>
    </source>
</evidence>
<keyword evidence="9" id="KW-1185">Reference proteome</keyword>
<evidence type="ECO:0000256" key="2">
    <source>
        <dbReference type="ARBA" id="ARBA00023015"/>
    </source>
</evidence>
<gene>
    <name evidence="8" type="ORF">PNO31109_02953</name>
</gene>